<dbReference type="InterPro" id="IPR007214">
    <property type="entry name" value="YbaK/aa-tRNA-synth-assoc-dom"/>
</dbReference>
<dbReference type="SUPFAM" id="SSF55826">
    <property type="entry name" value="YbaK/ProRS associated domain"/>
    <property type="match status" value="1"/>
</dbReference>
<evidence type="ECO:0000259" key="1">
    <source>
        <dbReference type="PROSITE" id="PS51833"/>
    </source>
</evidence>
<name>A0A426QI56_9GAMM</name>
<dbReference type="Gene3D" id="1.10.3210.10">
    <property type="entry name" value="Hypothetical protein af1432"/>
    <property type="match status" value="1"/>
</dbReference>
<dbReference type="Proteomes" id="UP000287798">
    <property type="component" value="Unassembled WGS sequence"/>
</dbReference>
<dbReference type="SUPFAM" id="SSF109604">
    <property type="entry name" value="HD-domain/PDEase-like"/>
    <property type="match status" value="1"/>
</dbReference>
<dbReference type="PANTHER" id="PTHR33525">
    <property type="match status" value="1"/>
</dbReference>
<protein>
    <submittedName>
        <fullName evidence="2">HDOD domain-containing protein</fullName>
    </submittedName>
</protein>
<dbReference type="EMBL" id="QZMU01000001">
    <property type="protein sequence ID" value="RRQ21429.1"/>
    <property type="molecule type" value="Genomic_DNA"/>
</dbReference>
<organism evidence="2 3">
    <name type="scientific">Thiohalobacter thiocyanaticus</name>
    <dbReference type="NCBI Taxonomy" id="585455"/>
    <lineage>
        <taxon>Bacteria</taxon>
        <taxon>Pseudomonadati</taxon>
        <taxon>Pseudomonadota</taxon>
        <taxon>Gammaproteobacteria</taxon>
        <taxon>Thiohalobacterales</taxon>
        <taxon>Thiohalobacteraceae</taxon>
        <taxon>Thiohalobacter</taxon>
    </lineage>
</organism>
<sequence length="474" mass="52057">METETSPELHLPAGLKRFLEQQRIHYRVTANPPSRGLRSTGSLRCRSVALEDEKGTVLALVPEDHLVDIRLLNEMLGRELRPMKDTRLRSIFPDCSPDCPPPLGQPYAVETVVDIGLYTGLELSLQSGRAQARLLVPTRDLQQAVNNCPLGRFSYPASPDRDNTLKHDQMLSDSQIEPALAELFPGRAMRSAERCRSLPVLPTTAWKILEVTADIHAGARDLKRVIEQDPSISARLLQCANAPAYGFFGFSGRVSDLDTAIARILGFDRALAIAFGMSLHQVLGRNGPDADELESYHRNTVYRATLAKYLAGSMPSESGVTPGTAYMAGLLHNIGLLFLACNFPEQYRLLLHSAQLNPGVPLVSLESSLLEISHQELGGHLLEGWGLPGELIVAARHHHDTDYDREHSGYSQLMRLCSALVPKQGLLAGHDDAEPDRGRLTERLGLNDAAVEAAMQRLADAYPLLDELAQRLAA</sequence>
<dbReference type="PIRSF" id="PIRSF036888">
    <property type="entry name" value="HDGYPm_UCP036888"/>
    <property type="match status" value="1"/>
</dbReference>
<proteinExistence type="predicted"/>
<dbReference type="AlphaFoldDB" id="A0A426QI56"/>
<accession>A0A426QI56</accession>
<reference evidence="2 3" key="1">
    <citation type="journal article" date="2010" name="Int. J. Syst. Evol. Microbiol.">
        <title>Thiohalobacter thiocyanaticus gen. nov., sp. nov., a moderately halophilic, sulfur-oxidizing gammaproteobacterium from hypersaline lakes, that utilizes thiocyanate.</title>
        <authorList>
            <person name="Sorokin D.Y."/>
            <person name="Kovaleva O.L."/>
            <person name="Tourova T.P."/>
            <person name="Muyzer G."/>
        </authorList>
    </citation>
    <scope>NUCLEOTIDE SEQUENCE [LARGE SCALE GENOMIC DNA]</scope>
    <source>
        <strain evidence="2 3">Hrh1</strain>
    </source>
</reference>
<dbReference type="InterPro" id="IPR036754">
    <property type="entry name" value="YbaK/aa-tRNA-synt-asso_dom_sf"/>
</dbReference>
<dbReference type="Pfam" id="PF08668">
    <property type="entry name" value="HDOD"/>
    <property type="match status" value="1"/>
</dbReference>
<comment type="caution">
    <text evidence="2">The sequence shown here is derived from an EMBL/GenBank/DDBJ whole genome shotgun (WGS) entry which is preliminary data.</text>
</comment>
<keyword evidence="3" id="KW-1185">Reference proteome</keyword>
<gene>
    <name evidence="2" type="ORF">D6C00_05390</name>
</gene>
<dbReference type="PROSITE" id="PS51833">
    <property type="entry name" value="HDOD"/>
    <property type="match status" value="1"/>
</dbReference>
<evidence type="ECO:0000313" key="3">
    <source>
        <dbReference type="Proteomes" id="UP000287798"/>
    </source>
</evidence>
<dbReference type="Gene3D" id="3.90.960.10">
    <property type="entry name" value="YbaK/aminoacyl-tRNA synthetase-associated domain"/>
    <property type="match status" value="1"/>
</dbReference>
<feature type="domain" description="HDOD" evidence="1">
    <location>
        <begin position="198"/>
        <end position="401"/>
    </location>
</feature>
<dbReference type="GO" id="GO:0002161">
    <property type="term" value="F:aminoacyl-tRNA deacylase activity"/>
    <property type="evidence" value="ECO:0007669"/>
    <property type="project" value="InterPro"/>
</dbReference>
<dbReference type="Pfam" id="PF04073">
    <property type="entry name" value="tRNA_edit"/>
    <property type="match status" value="1"/>
</dbReference>
<dbReference type="InterPro" id="IPR052340">
    <property type="entry name" value="RNase_Y/CdgJ"/>
</dbReference>
<dbReference type="InterPro" id="IPR014627">
    <property type="entry name" value="UCP036888_HDGYP-like"/>
</dbReference>
<dbReference type="PANTHER" id="PTHR33525:SF3">
    <property type="entry name" value="RIBONUCLEASE Y"/>
    <property type="match status" value="1"/>
</dbReference>
<evidence type="ECO:0000313" key="2">
    <source>
        <dbReference type="EMBL" id="RRQ21429.1"/>
    </source>
</evidence>
<dbReference type="RefSeq" id="WP_125180720.1">
    <property type="nucleotide sequence ID" value="NZ_QZMU01000001.1"/>
</dbReference>
<dbReference type="InterPro" id="IPR013976">
    <property type="entry name" value="HDOD"/>
</dbReference>